<sequence length="295" mass="32989">PAEKQEEPEKKEDMKVDQEGEKKDGAAEEGGKEGDKKVEAQKEKEAKEEEEDNVDYLKELDEEIEKADNDVFEMEDVTDIGTGEPLFFNFGFEDWALLSLRFELHLLAHAFLHDCGDPERTGIYPDHLLFYYNRYYKKGLNPKNYGVEGVEARRELVALVRDSIVICPPKVIESMLSAELEDNDIFVKLTEEARRERLRRLDAGDESARLKFATGGAAAKAGAKAPVVIPGKGVGKGETVAQSLLQQQRQQQVRQQMQMATGAGGMPVRPWGPPPAAFGVPLAQQRAMMARQPWG</sequence>
<comment type="caution">
    <text evidence="2">The sequence shown here is derived from an EMBL/GenBank/DDBJ whole genome shotgun (WGS) entry which is preliminary data.</text>
</comment>
<protein>
    <submittedName>
        <fullName evidence="2">Desi2 protein</fullName>
    </submittedName>
</protein>
<reference evidence="2" key="1">
    <citation type="submission" date="2021-02" db="EMBL/GenBank/DDBJ databases">
        <authorList>
            <person name="Dougan E. K."/>
            <person name="Rhodes N."/>
            <person name="Thang M."/>
            <person name="Chan C."/>
        </authorList>
    </citation>
    <scope>NUCLEOTIDE SEQUENCE</scope>
</reference>
<evidence type="ECO:0000256" key="1">
    <source>
        <dbReference type="SAM" id="MobiDB-lite"/>
    </source>
</evidence>
<evidence type="ECO:0000313" key="3">
    <source>
        <dbReference type="Proteomes" id="UP000649617"/>
    </source>
</evidence>
<feature type="region of interest" description="Disordered" evidence="1">
    <location>
        <begin position="1"/>
        <end position="53"/>
    </location>
</feature>
<dbReference type="Proteomes" id="UP000649617">
    <property type="component" value="Unassembled WGS sequence"/>
</dbReference>
<accession>A0A812XR56</accession>
<dbReference type="AlphaFoldDB" id="A0A812XR56"/>
<dbReference type="OrthoDB" id="412286at2759"/>
<dbReference type="EMBL" id="CAJNIZ010046193">
    <property type="protein sequence ID" value="CAE7742529.1"/>
    <property type="molecule type" value="Genomic_DNA"/>
</dbReference>
<organism evidence="2 3">
    <name type="scientific">Symbiodinium pilosum</name>
    <name type="common">Dinoflagellate</name>
    <dbReference type="NCBI Taxonomy" id="2952"/>
    <lineage>
        <taxon>Eukaryota</taxon>
        <taxon>Sar</taxon>
        <taxon>Alveolata</taxon>
        <taxon>Dinophyceae</taxon>
        <taxon>Suessiales</taxon>
        <taxon>Symbiodiniaceae</taxon>
        <taxon>Symbiodinium</taxon>
    </lineage>
</organism>
<name>A0A812XR56_SYMPI</name>
<feature type="non-terminal residue" evidence="2">
    <location>
        <position position="295"/>
    </location>
</feature>
<feature type="compositionally biased region" description="Basic and acidic residues" evidence="1">
    <location>
        <begin position="1"/>
        <end position="47"/>
    </location>
</feature>
<evidence type="ECO:0000313" key="2">
    <source>
        <dbReference type="EMBL" id="CAE7742529.1"/>
    </source>
</evidence>
<gene>
    <name evidence="2" type="primary">desi2</name>
    <name evidence="2" type="ORF">SPIL2461_LOCUS21387</name>
</gene>
<keyword evidence="3" id="KW-1185">Reference proteome</keyword>
<proteinExistence type="predicted"/>